<feature type="region of interest" description="Disordered" evidence="1">
    <location>
        <begin position="64"/>
        <end position="97"/>
    </location>
</feature>
<evidence type="ECO:0000313" key="3">
    <source>
        <dbReference type="EMBL" id="GAA2362157.1"/>
    </source>
</evidence>
<evidence type="ECO:0000256" key="1">
    <source>
        <dbReference type="SAM" id="MobiDB-lite"/>
    </source>
</evidence>
<keyword evidence="2" id="KW-0472">Membrane</keyword>
<evidence type="ECO:0008006" key="5">
    <source>
        <dbReference type="Google" id="ProtNLM"/>
    </source>
</evidence>
<reference evidence="3 4" key="1">
    <citation type="journal article" date="2019" name="Int. J. Syst. Evol. Microbiol.">
        <title>The Global Catalogue of Microorganisms (GCM) 10K type strain sequencing project: providing services to taxonomists for standard genome sequencing and annotation.</title>
        <authorList>
            <consortium name="The Broad Institute Genomics Platform"/>
            <consortium name="The Broad Institute Genome Sequencing Center for Infectious Disease"/>
            <person name="Wu L."/>
            <person name="Ma J."/>
        </authorList>
    </citation>
    <scope>NUCLEOTIDE SEQUENCE [LARGE SCALE GENOMIC DNA]</scope>
    <source>
        <strain evidence="3 4">JCM 16221</strain>
    </source>
</reference>
<evidence type="ECO:0000256" key="2">
    <source>
        <dbReference type="SAM" id="Phobius"/>
    </source>
</evidence>
<keyword evidence="4" id="KW-1185">Reference proteome</keyword>
<keyword evidence="2" id="KW-1133">Transmembrane helix</keyword>
<protein>
    <recommendedName>
        <fullName evidence="5">Cardiolipin synthase N-terminal domain-containing protein</fullName>
    </recommendedName>
</protein>
<proteinExistence type="predicted"/>
<dbReference type="EMBL" id="BAAARA010000023">
    <property type="protein sequence ID" value="GAA2362157.1"/>
    <property type="molecule type" value="Genomic_DNA"/>
</dbReference>
<evidence type="ECO:0000313" key="4">
    <source>
        <dbReference type="Proteomes" id="UP001501218"/>
    </source>
</evidence>
<feature type="transmembrane region" description="Helical" evidence="2">
    <location>
        <begin position="35"/>
        <end position="56"/>
    </location>
</feature>
<name>A0ABN3GVE6_9PSEU</name>
<gene>
    <name evidence="3" type="ORF">GCM10009854_47180</name>
</gene>
<dbReference type="Proteomes" id="UP001501218">
    <property type="component" value="Unassembled WGS sequence"/>
</dbReference>
<comment type="caution">
    <text evidence="3">The sequence shown here is derived from an EMBL/GenBank/DDBJ whole genome shotgun (WGS) entry which is preliminary data.</text>
</comment>
<organism evidence="3 4">
    <name type="scientific">Saccharopolyspora halophila</name>
    <dbReference type="NCBI Taxonomy" id="405551"/>
    <lineage>
        <taxon>Bacteria</taxon>
        <taxon>Bacillati</taxon>
        <taxon>Actinomycetota</taxon>
        <taxon>Actinomycetes</taxon>
        <taxon>Pseudonocardiales</taxon>
        <taxon>Pseudonocardiaceae</taxon>
        <taxon>Saccharopolyspora</taxon>
    </lineage>
</organism>
<accession>A0ABN3GVE6</accession>
<keyword evidence="2" id="KW-0812">Transmembrane</keyword>
<sequence>MRVWAVILVALSGLVVTDLVVVGRRPHEAGIREPGSWVVGYVALAAIFGGLPYAFAGSLAVRSSSSVTSPSTARRWSTSSSTSSSEGGSATSATGSR</sequence>